<dbReference type="RefSeq" id="XP_028515746.1">
    <property type="nucleotide sequence ID" value="XM_028659945.1"/>
</dbReference>
<dbReference type="OMA" id="LSYRIWA"/>
<dbReference type="Gene3D" id="1.20.1250.20">
    <property type="entry name" value="MFS general substrate transporter like domains"/>
    <property type="match status" value="1"/>
</dbReference>
<keyword evidence="3" id="KW-1185">Reference proteome</keyword>
<dbReference type="KEGG" id="epa:110242032"/>
<dbReference type="OrthoDB" id="6499973at2759"/>
<feature type="transmembrane region" description="Helical" evidence="1">
    <location>
        <begin position="137"/>
        <end position="158"/>
    </location>
</feature>
<feature type="transmembrane region" description="Helical" evidence="1">
    <location>
        <begin position="82"/>
        <end position="100"/>
    </location>
</feature>
<dbReference type="InterPro" id="IPR011701">
    <property type="entry name" value="MFS"/>
</dbReference>
<dbReference type="AlphaFoldDB" id="A0A913YNF5"/>
<accession>A0A913YNF5</accession>
<name>A0A913YNF5_EXADI</name>
<evidence type="ECO:0000256" key="1">
    <source>
        <dbReference type="SAM" id="Phobius"/>
    </source>
</evidence>
<dbReference type="GO" id="GO:0022857">
    <property type="term" value="F:transmembrane transporter activity"/>
    <property type="evidence" value="ECO:0007669"/>
    <property type="project" value="InterPro"/>
</dbReference>
<feature type="transmembrane region" description="Helical" evidence="1">
    <location>
        <begin position="170"/>
        <end position="190"/>
    </location>
</feature>
<keyword evidence="1" id="KW-1133">Transmembrane helix</keyword>
<feature type="transmembrane region" description="Helical" evidence="1">
    <location>
        <begin position="45"/>
        <end position="70"/>
    </location>
</feature>
<dbReference type="EnsemblMetazoa" id="XM_028659945.1">
    <property type="protein sequence ID" value="XP_028515746.1"/>
    <property type="gene ID" value="LOC110242032"/>
</dbReference>
<keyword evidence="1" id="KW-0472">Membrane</keyword>
<dbReference type="GeneID" id="110242032"/>
<evidence type="ECO:0008006" key="4">
    <source>
        <dbReference type="Google" id="ProtNLM"/>
    </source>
</evidence>
<sequence length="512" mass="55707">MSNTTDGQADIENVEIIVDVDNVSKSDTQTEADDEQPCPDGGWGWVACMGAFFIQFLMLGVQNAAGIIYTALVDEFQTPRGITAWVGSLATGMMFFLGPLTTSLCERYGCRIVGITGTMLCITGCFLSSFANSVPVLFFTYGIIWGAGTSMCYFPTIIVLSKYFKTRLSLVNGIVTSGSGLGTLSMGPLIQLLISSLGVSNAFRALAGLLTLLILCAATFRPVPPTYKAKTDDSQLKKKKKFFDWEIFKNKGYVLWCVCLSIFMLGYFVPFVHLVRHAEDLGVSPTKGSLLIGYLSTASTFGRLLFGKISDFQCLNKFHIYQFGFVVMATCSFFVTLVKDYTGFVVYSVVFGLFEGCYVVLIPVITRDIVGSQKMSYALGSMFTFMSFPMMVGPPIAGWIYDVTQDYTVAFYVCGVTALLPAFLMFLVPCLTPPRKGSPGSSRPATPKNPRDNSSSLAVVQTSSILVCSYHGPGLLNDRGTSFETPSYDIIKAWGLAEISSSPQAVQLPTLP</sequence>
<protein>
    <recommendedName>
        <fullName evidence="4">Major facilitator superfamily (MFS) profile domain-containing protein</fullName>
    </recommendedName>
</protein>
<feature type="transmembrane region" description="Helical" evidence="1">
    <location>
        <begin position="288"/>
        <end position="306"/>
    </location>
</feature>
<feature type="transmembrane region" description="Helical" evidence="1">
    <location>
        <begin position="318"/>
        <end position="338"/>
    </location>
</feature>
<feature type="transmembrane region" description="Helical" evidence="1">
    <location>
        <begin position="112"/>
        <end position="131"/>
    </location>
</feature>
<feature type="transmembrane region" description="Helical" evidence="1">
    <location>
        <begin position="202"/>
        <end position="220"/>
    </location>
</feature>
<dbReference type="CDD" id="cd17352">
    <property type="entry name" value="MFS_MCT_SLC16"/>
    <property type="match status" value="1"/>
</dbReference>
<proteinExistence type="predicted"/>
<dbReference type="PANTHER" id="PTHR11360">
    <property type="entry name" value="MONOCARBOXYLATE TRANSPORTER"/>
    <property type="match status" value="1"/>
</dbReference>
<dbReference type="InterPro" id="IPR036259">
    <property type="entry name" value="MFS_trans_sf"/>
</dbReference>
<feature type="transmembrane region" description="Helical" evidence="1">
    <location>
        <begin position="407"/>
        <end position="428"/>
    </location>
</feature>
<feature type="transmembrane region" description="Helical" evidence="1">
    <location>
        <begin position="377"/>
        <end position="401"/>
    </location>
</feature>
<dbReference type="Pfam" id="PF07690">
    <property type="entry name" value="MFS_1"/>
    <property type="match status" value="1"/>
</dbReference>
<organism evidence="2 3">
    <name type="scientific">Exaiptasia diaphana</name>
    <name type="common">Tropical sea anemone</name>
    <name type="synonym">Aiptasia pulchella</name>
    <dbReference type="NCBI Taxonomy" id="2652724"/>
    <lineage>
        <taxon>Eukaryota</taxon>
        <taxon>Metazoa</taxon>
        <taxon>Cnidaria</taxon>
        <taxon>Anthozoa</taxon>
        <taxon>Hexacorallia</taxon>
        <taxon>Actiniaria</taxon>
        <taxon>Aiptasiidae</taxon>
        <taxon>Exaiptasia</taxon>
    </lineage>
</organism>
<feature type="transmembrane region" description="Helical" evidence="1">
    <location>
        <begin position="344"/>
        <end position="365"/>
    </location>
</feature>
<feature type="transmembrane region" description="Helical" evidence="1">
    <location>
        <begin position="253"/>
        <end position="276"/>
    </location>
</feature>
<keyword evidence="1" id="KW-0812">Transmembrane</keyword>
<evidence type="ECO:0000313" key="3">
    <source>
        <dbReference type="Proteomes" id="UP000887567"/>
    </source>
</evidence>
<dbReference type="Proteomes" id="UP000887567">
    <property type="component" value="Unplaced"/>
</dbReference>
<dbReference type="InterPro" id="IPR050327">
    <property type="entry name" value="Proton-linked_MCT"/>
</dbReference>
<evidence type="ECO:0000313" key="2">
    <source>
        <dbReference type="EnsemblMetazoa" id="XP_028515746.1"/>
    </source>
</evidence>
<dbReference type="SUPFAM" id="SSF103473">
    <property type="entry name" value="MFS general substrate transporter"/>
    <property type="match status" value="1"/>
</dbReference>
<dbReference type="PANTHER" id="PTHR11360:SF251">
    <property type="entry name" value="MAJOR FACILITATOR SUPERFAMILY (MFS) PROFILE DOMAIN-CONTAINING PROTEIN"/>
    <property type="match status" value="1"/>
</dbReference>
<reference evidence="2" key="1">
    <citation type="submission" date="2022-11" db="UniProtKB">
        <authorList>
            <consortium name="EnsemblMetazoa"/>
        </authorList>
    </citation>
    <scope>IDENTIFICATION</scope>
</reference>